<protein>
    <submittedName>
        <fullName evidence="2">Uncharacterized protein</fullName>
    </submittedName>
</protein>
<dbReference type="Proteomes" id="UP001632038">
    <property type="component" value="Unassembled WGS sequence"/>
</dbReference>
<dbReference type="EMBL" id="JAVIJP010000070">
    <property type="protein sequence ID" value="KAL3618925.1"/>
    <property type="molecule type" value="Genomic_DNA"/>
</dbReference>
<name>A0ABD3BQF6_9LAMI</name>
<evidence type="ECO:0000256" key="1">
    <source>
        <dbReference type="SAM" id="MobiDB-lite"/>
    </source>
</evidence>
<sequence>MADENQVDVQPISKLVEEEAVASKLLEEEAGGSKPDEIEVDDKWMQAASKWLEEVAAASKPDVKWPPSKWMEEEPNSRTDESEVDEVDPDEGQAVKRQKTEANEDN</sequence>
<evidence type="ECO:0000313" key="2">
    <source>
        <dbReference type="EMBL" id="KAL3618925.1"/>
    </source>
</evidence>
<evidence type="ECO:0000313" key="3">
    <source>
        <dbReference type="EMBL" id="KAL3620990.1"/>
    </source>
</evidence>
<dbReference type="EMBL" id="JAVIJP010000066">
    <property type="protein sequence ID" value="KAL3620990.1"/>
    <property type="molecule type" value="Genomic_DNA"/>
</dbReference>
<reference evidence="3 4" key="1">
    <citation type="journal article" date="2024" name="IScience">
        <title>Strigolactones Initiate the Formation of Haustorium-like Structures in Castilleja.</title>
        <authorList>
            <person name="Buerger M."/>
            <person name="Peterson D."/>
            <person name="Chory J."/>
        </authorList>
    </citation>
    <scope>NUCLEOTIDE SEQUENCE [LARGE SCALE GENOMIC DNA]</scope>
    <source>
        <strain evidence="3">Tecolote</strain>
        <tissue evidence="3">Flower</tissue>
    </source>
</reference>
<dbReference type="AlphaFoldDB" id="A0ABD3BQF6"/>
<accession>A0ABD3BQF6</accession>
<feature type="compositionally biased region" description="Basic and acidic residues" evidence="1">
    <location>
        <begin position="70"/>
        <end position="81"/>
    </location>
</feature>
<proteinExistence type="predicted"/>
<comment type="caution">
    <text evidence="2">The sequence shown here is derived from an EMBL/GenBank/DDBJ whole genome shotgun (WGS) entry which is preliminary data.</text>
</comment>
<evidence type="ECO:0000313" key="4">
    <source>
        <dbReference type="Proteomes" id="UP001632038"/>
    </source>
</evidence>
<reference evidence="2" key="2">
    <citation type="submission" date="2024-11" db="EMBL/GenBank/DDBJ databases">
        <authorList>
            <person name="Burger M."/>
            <person name="Chory J."/>
        </authorList>
    </citation>
    <scope>NUCLEOTIDE SEQUENCE</scope>
    <source>
        <strain evidence="2">Tecolote</strain>
        <tissue evidence="2">Flower</tissue>
    </source>
</reference>
<feature type="region of interest" description="Disordered" evidence="1">
    <location>
        <begin position="57"/>
        <end position="106"/>
    </location>
</feature>
<organism evidence="2 4">
    <name type="scientific">Castilleja foliolosa</name>
    <dbReference type="NCBI Taxonomy" id="1961234"/>
    <lineage>
        <taxon>Eukaryota</taxon>
        <taxon>Viridiplantae</taxon>
        <taxon>Streptophyta</taxon>
        <taxon>Embryophyta</taxon>
        <taxon>Tracheophyta</taxon>
        <taxon>Spermatophyta</taxon>
        <taxon>Magnoliopsida</taxon>
        <taxon>eudicotyledons</taxon>
        <taxon>Gunneridae</taxon>
        <taxon>Pentapetalae</taxon>
        <taxon>asterids</taxon>
        <taxon>lamiids</taxon>
        <taxon>Lamiales</taxon>
        <taxon>Orobanchaceae</taxon>
        <taxon>Pedicularideae</taxon>
        <taxon>Castillejinae</taxon>
        <taxon>Castilleja</taxon>
    </lineage>
</organism>
<keyword evidence="4" id="KW-1185">Reference proteome</keyword>
<gene>
    <name evidence="3" type="ORF">CASFOL_035902</name>
    <name evidence="2" type="ORF">CASFOL_037153</name>
</gene>
<feature type="compositionally biased region" description="Acidic residues" evidence="1">
    <location>
        <begin position="82"/>
        <end position="91"/>
    </location>
</feature>